<comment type="caution">
    <text evidence="5">The sequence shown here is derived from an EMBL/GenBank/DDBJ whole genome shotgun (WGS) entry which is preliminary data.</text>
</comment>
<dbReference type="Gene3D" id="2.60.120.1000">
    <property type="match status" value="1"/>
</dbReference>
<dbReference type="GO" id="GO:0005201">
    <property type="term" value="F:extracellular matrix structural constituent"/>
    <property type="evidence" value="ECO:0007669"/>
    <property type="project" value="InterPro"/>
</dbReference>
<gene>
    <name evidence="5" type="ORF">MEUPH1_LOCUS4270</name>
</gene>
<evidence type="ECO:0000256" key="3">
    <source>
        <dbReference type="ARBA" id="ARBA00023119"/>
    </source>
</evidence>
<dbReference type="PROSITE" id="PS51461">
    <property type="entry name" value="NC1_FIB"/>
    <property type="match status" value="1"/>
</dbReference>
<evidence type="ECO:0000313" key="6">
    <source>
        <dbReference type="Proteomes" id="UP001160148"/>
    </source>
</evidence>
<organism evidence="5 6">
    <name type="scientific">Macrosiphum euphorbiae</name>
    <name type="common">potato aphid</name>
    <dbReference type="NCBI Taxonomy" id="13131"/>
    <lineage>
        <taxon>Eukaryota</taxon>
        <taxon>Metazoa</taxon>
        <taxon>Ecdysozoa</taxon>
        <taxon>Arthropoda</taxon>
        <taxon>Hexapoda</taxon>
        <taxon>Insecta</taxon>
        <taxon>Pterygota</taxon>
        <taxon>Neoptera</taxon>
        <taxon>Paraneoptera</taxon>
        <taxon>Hemiptera</taxon>
        <taxon>Sternorrhyncha</taxon>
        <taxon>Aphidomorpha</taxon>
        <taxon>Aphidoidea</taxon>
        <taxon>Aphididae</taxon>
        <taxon>Macrosiphini</taxon>
        <taxon>Macrosiphum</taxon>
    </lineage>
</organism>
<keyword evidence="3" id="KW-0176">Collagen</keyword>
<proteinExistence type="predicted"/>
<keyword evidence="6" id="KW-1185">Reference proteome</keyword>
<dbReference type="GO" id="GO:0005581">
    <property type="term" value="C:collagen trimer"/>
    <property type="evidence" value="ECO:0007669"/>
    <property type="project" value="UniProtKB-KW"/>
</dbReference>
<keyword evidence="2" id="KW-0964">Secreted</keyword>
<protein>
    <recommendedName>
        <fullName evidence="4">Fibrillar collagen NC1 domain-containing protein</fullName>
    </recommendedName>
</protein>
<dbReference type="Proteomes" id="UP001160148">
    <property type="component" value="Unassembled WGS sequence"/>
</dbReference>
<feature type="domain" description="Fibrillar collagen NC1" evidence="4">
    <location>
        <begin position="1"/>
        <end position="198"/>
    </location>
</feature>
<name>A0AAV0VV47_9HEMI</name>
<dbReference type="AlphaFoldDB" id="A0AAV0VV47"/>
<dbReference type="InterPro" id="IPR000885">
    <property type="entry name" value="Fib_collagen_C"/>
</dbReference>
<evidence type="ECO:0000259" key="4">
    <source>
        <dbReference type="PROSITE" id="PS51461"/>
    </source>
</evidence>
<evidence type="ECO:0000256" key="1">
    <source>
        <dbReference type="ARBA" id="ARBA00004613"/>
    </source>
</evidence>
<sequence>MFLIILDQLIKYKRLIGEYWVDPNEGDVRDAVLVRCDQITKSTCVKPQPDHIGPIDFENRSPQPEIWLSEFGYTGQILYKADSNQISFLQLLSESASQYLTYHCKKSIDYFDAENRSYKKGLNLFGFNDADITPRGNPKMKYTAIEDECKTRSQEWKKTTISYTTDRPSRLPIVDVVLRDFNEIGQSFSIHLSPVCFV</sequence>
<evidence type="ECO:0000256" key="2">
    <source>
        <dbReference type="ARBA" id="ARBA00022525"/>
    </source>
</evidence>
<dbReference type="Pfam" id="PF01410">
    <property type="entry name" value="COLFI"/>
    <property type="match status" value="1"/>
</dbReference>
<dbReference type="GO" id="GO:0005576">
    <property type="term" value="C:extracellular region"/>
    <property type="evidence" value="ECO:0007669"/>
    <property type="project" value="UniProtKB-SubCell"/>
</dbReference>
<dbReference type="SMART" id="SM00038">
    <property type="entry name" value="COLFI"/>
    <property type="match status" value="1"/>
</dbReference>
<reference evidence="5 6" key="1">
    <citation type="submission" date="2023-01" db="EMBL/GenBank/DDBJ databases">
        <authorList>
            <person name="Whitehead M."/>
        </authorList>
    </citation>
    <scope>NUCLEOTIDE SEQUENCE [LARGE SCALE GENOMIC DNA]</scope>
</reference>
<accession>A0AAV0VV47</accession>
<comment type="subcellular location">
    <subcellularLocation>
        <location evidence="1">Secreted</location>
    </subcellularLocation>
</comment>
<evidence type="ECO:0000313" key="5">
    <source>
        <dbReference type="EMBL" id="CAI6347485.1"/>
    </source>
</evidence>
<dbReference type="EMBL" id="CARXXK010000001">
    <property type="protein sequence ID" value="CAI6347485.1"/>
    <property type="molecule type" value="Genomic_DNA"/>
</dbReference>